<dbReference type="Proteomes" id="UP000231503">
    <property type="component" value="Unassembled WGS sequence"/>
</dbReference>
<comment type="caution">
    <text evidence="1">The sequence shown here is derived from an EMBL/GenBank/DDBJ whole genome shotgun (WGS) entry which is preliminary data.</text>
</comment>
<evidence type="ECO:0000313" key="1">
    <source>
        <dbReference type="EMBL" id="PIR69487.1"/>
    </source>
</evidence>
<organism evidence="1 2">
    <name type="scientific">Candidatus Niyogibacteria bacterium CG10_big_fil_rev_8_21_14_0_10_46_36</name>
    <dbReference type="NCBI Taxonomy" id="1974726"/>
    <lineage>
        <taxon>Bacteria</taxon>
        <taxon>Candidatus Niyogiibacteriota</taxon>
    </lineage>
</organism>
<sequence>MVCGPISTGGSGSVEKNLERFHAVIDALRDERVRIFSQMFFENKLFKMKTWPSYKGGIQLLEEFYRPIFESGFIYRMYFMPNWQTSMGATWERGEAQRLGIRAEYVNDIVILNYIQ</sequence>
<name>A0A2H0TD72_9BACT</name>
<dbReference type="SUPFAM" id="SSF52309">
    <property type="entry name" value="N-(deoxy)ribosyltransferase-like"/>
    <property type="match status" value="1"/>
</dbReference>
<protein>
    <submittedName>
        <fullName evidence="1">Uncharacterized protein</fullName>
    </submittedName>
</protein>
<dbReference type="EMBL" id="PFCO01000006">
    <property type="protein sequence ID" value="PIR69487.1"/>
    <property type="molecule type" value="Genomic_DNA"/>
</dbReference>
<reference evidence="2" key="1">
    <citation type="submission" date="2017-09" db="EMBL/GenBank/DDBJ databases">
        <title>Depth-based differentiation of microbial function through sediment-hosted aquifers and enrichment of novel symbionts in the deep terrestrial subsurface.</title>
        <authorList>
            <person name="Probst A.J."/>
            <person name="Ladd B."/>
            <person name="Jarett J.K."/>
            <person name="Geller-Mcgrath D.E."/>
            <person name="Sieber C.M.K."/>
            <person name="Emerson J.B."/>
            <person name="Anantharaman K."/>
            <person name="Thomas B.C."/>
            <person name="Malmstrom R."/>
            <person name="Stieglmeier M."/>
            <person name="Klingl A."/>
            <person name="Woyke T."/>
            <person name="Ryan C.M."/>
            <person name="Banfield J.F."/>
        </authorList>
    </citation>
    <scope>NUCLEOTIDE SEQUENCE [LARGE SCALE GENOMIC DNA]</scope>
</reference>
<dbReference type="AlphaFoldDB" id="A0A2H0TD72"/>
<proteinExistence type="predicted"/>
<evidence type="ECO:0000313" key="2">
    <source>
        <dbReference type="Proteomes" id="UP000231503"/>
    </source>
</evidence>
<gene>
    <name evidence="1" type="ORF">COU47_02840</name>
</gene>
<accession>A0A2H0TD72</accession>